<accession>Q2GCZ1</accession>
<reference evidence="1 2" key="1">
    <citation type="journal article" date="2006" name="PLoS Genet.">
        <title>Comparative genomics of emerging human ehrlichiosis agents.</title>
        <authorList>
            <person name="Dunning Hotopp J.C."/>
            <person name="Lin M."/>
            <person name="Madupu R."/>
            <person name="Crabtree J."/>
            <person name="Angiuoli S.V."/>
            <person name="Eisen J.A."/>
            <person name="Seshadri R."/>
            <person name="Ren Q."/>
            <person name="Wu M."/>
            <person name="Utterback T.R."/>
            <person name="Smith S."/>
            <person name="Lewis M."/>
            <person name="Khouri H."/>
            <person name="Zhang C."/>
            <person name="Niu H."/>
            <person name="Lin Q."/>
            <person name="Ohashi N."/>
            <person name="Zhi N."/>
            <person name="Nelson W."/>
            <person name="Brinkac L.M."/>
            <person name="Dodson R.J."/>
            <person name="Rosovitz M.J."/>
            <person name="Sundaram J."/>
            <person name="Daugherty S.C."/>
            <person name="Davidsen T."/>
            <person name="Durkin A.S."/>
            <person name="Gwinn M."/>
            <person name="Haft D.H."/>
            <person name="Selengut J.D."/>
            <person name="Sullivan S.A."/>
            <person name="Zafar N."/>
            <person name="Zhou L."/>
            <person name="Benahmed F."/>
            <person name="Forberger H."/>
            <person name="Halpin R."/>
            <person name="Mulligan S."/>
            <person name="Robinson J."/>
            <person name="White O."/>
            <person name="Rikihisa Y."/>
            <person name="Tettelin H."/>
        </authorList>
    </citation>
    <scope>NUCLEOTIDE SEQUENCE [LARGE SCALE GENOMIC DNA]</scope>
    <source>
        <strain evidence="2">ATCC VR-367 / Miyayama</strain>
    </source>
</reference>
<dbReference type="AlphaFoldDB" id="Q2GCZ1"/>
<name>Q2GCZ1_EHRS3</name>
<dbReference type="STRING" id="222891.NSE_0780"/>
<evidence type="ECO:0000313" key="2">
    <source>
        <dbReference type="Proteomes" id="UP000001942"/>
    </source>
</evidence>
<dbReference type="HOGENOM" id="CLU_3404518_0_0_5"/>
<sequence length="30" mass="3287">MPVEIPNINPGITQQGLALKRDGWPLTLLT</sequence>
<organism evidence="1 2">
    <name type="scientific">Ehrlichia sennetsu (strain ATCC VR-367 / Miyayama)</name>
    <name type="common">Neorickettsia sennetsu</name>
    <dbReference type="NCBI Taxonomy" id="222891"/>
    <lineage>
        <taxon>Bacteria</taxon>
        <taxon>Pseudomonadati</taxon>
        <taxon>Pseudomonadota</taxon>
        <taxon>Alphaproteobacteria</taxon>
        <taxon>Rickettsiales</taxon>
        <taxon>Anaplasmataceae</taxon>
        <taxon>Ehrlichia</taxon>
    </lineage>
</organism>
<gene>
    <name evidence="1" type="ordered locus">NSE_0780</name>
</gene>
<protein>
    <submittedName>
        <fullName evidence="1">Uncharacterized protein</fullName>
    </submittedName>
</protein>
<dbReference type="EMBL" id="CP000237">
    <property type="protein sequence ID" value="ABD45880.1"/>
    <property type="molecule type" value="Genomic_DNA"/>
</dbReference>
<dbReference type="KEGG" id="nse:NSE_0780"/>
<dbReference type="Proteomes" id="UP000001942">
    <property type="component" value="Chromosome"/>
</dbReference>
<evidence type="ECO:0000313" key="1">
    <source>
        <dbReference type="EMBL" id="ABD45880.1"/>
    </source>
</evidence>
<proteinExistence type="predicted"/>
<keyword evidence="2" id="KW-1185">Reference proteome</keyword>